<organism evidence="7 8">
    <name type="scientific">Pedosphaera parvula (strain Ellin514)</name>
    <dbReference type="NCBI Taxonomy" id="320771"/>
    <lineage>
        <taxon>Bacteria</taxon>
        <taxon>Pseudomonadati</taxon>
        <taxon>Verrucomicrobiota</taxon>
        <taxon>Pedosphaerae</taxon>
        <taxon>Pedosphaerales</taxon>
        <taxon>Pedosphaeraceae</taxon>
        <taxon>Pedosphaera</taxon>
    </lineage>
</organism>
<keyword evidence="2 5" id="KW-0812">Transmembrane</keyword>
<feature type="transmembrane region" description="Helical" evidence="5">
    <location>
        <begin position="64"/>
        <end position="84"/>
    </location>
</feature>
<dbReference type="PANTHER" id="PTHR37422:SF23">
    <property type="entry name" value="TEICHURONIC ACID BIOSYNTHESIS PROTEIN TUAE"/>
    <property type="match status" value="1"/>
</dbReference>
<dbReference type="InterPro" id="IPR011990">
    <property type="entry name" value="TPR-like_helical_dom_sf"/>
</dbReference>
<keyword evidence="4 5" id="KW-0472">Membrane</keyword>
<dbReference type="PANTHER" id="PTHR37422">
    <property type="entry name" value="TEICHURONIC ACID BIOSYNTHESIS PROTEIN TUAE"/>
    <property type="match status" value="1"/>
</dbReference>
<dbReference type="Proteomes" id="UP000003688">
    <property type="component" value="Unassembled WGS sequence"/>
</dbReference>
<comment type="subcellular location">
    <subcellularLocation>
        <location evidence="1">Membrane</location>
        <topology evidence="1">Multi-pass membrane protein</topology>
    </subcellularLocation>
</comment>
<keyword evidence="3 5" id="KW-1133">Transmembrane helix</keyword>
<dbReference type="EMBL" id="ABOX02000003">
    <property type="protein sequence ID" value="EEF62854.1"/>
    <property type="molecule type" value="Genomic_DNA"/>
</dbReference>
<evidence type="ECO:0000256" key="4">
    <source>
        <dbReference type="ARBA" id="ARBA00023136"/>
    </source>
</evidence>
<feature type="transmembrane region" description="Helical" evidence="5">
    <location>
        <begin position="96"/>
        <end position="114"/>
    </location>
</feature>
<gene>
    <name evidence="7" type="ORF">Cflav_PD5489</name>
</gene>
<reference evidence="7 8" key="1">
    <citation type="journal article" date="2011" name="J. Bacteriol.">
        <title>Genome sequence of 'Pedosphaera parvula' Ellin514, an aerobic Verrucomicrobial isolate from pasture soil.</title>
        <authorList>
            <person name="Kant R."/>
            <person name="van Passel M.W."/>
            <person name="Sangwan P."/>
            <person name="Palva A."/>
            <person name="Lucas S."/>
            <person name="Copeland A."/>
            <person name="Lapidus A."/>
            <person name="Glavina Del Rio T."/>
            <person name="Dalin E."/>
            <person name="Tice H."/>
            <person name="Bruce D."/>
            <person name="Goodwin L."/>
            <person name="Pitluck S."/>
            <person name="Chertkov O."/>
            <person name="Larimer F.W."/>
            <person name="Land M.L."/>
            <person name="Hauser L."/>
            <person name="Brettin T.S."/>
            <person name="Detter J.C."/>
            <person name="Han S."/>
            <person name="de Vos W.M."/>
            <person name="Janssen P.H."/>
            <person name="Smidt H."/>
        </authorList>
    </citation>
    <scope>NUCLEOTIDE SEQUENCE [LARGE SCALE GENOMIC DNA]</scope>
    <source>
        <strain evidence="7 8">Ellin514</strain>
    </source>
</reference>
<feature type="transmembrane region" description="Helical" evidence="5">
    <location>
        <begin position="431"/>
        <end position="449"/>
    </location>
</feature>
<accession>B9XBG9</accession>
<keyword evidence="8" id="KW-1185">Reference proteome</keyword>
<feature type="transmembrane region" description="Helical" evidence="5">
    <location>
        <begin position="12"/>
        <end position="32"/>
    </location>
</feature>
<dbReference type="InterPro" id="IPR051533">
    <property type="entry name" value="WaaL-like"/>
</dbReference>
<protein>
    <submittedName>
        <fullName evidence="7">O-antigen polymerase</fullName>
    </submittedName>
</protein>
<sequence precursor="true">MDREQIDSWCEKGILALVIGILVFSALAFGAVGQWEFLVVQGLTVGALLLWGIRLWLIPRPKILWTPVCWGVVAFVAYAIVRYLQADIEYVARQELIRILVYAFLFLIVLNNLHRQELTQIFALAVIFLGMLISFYAIYQYVAKSNKVWTAVSPYTGRAGGTFIYPNNFAGYLEMLLPVGLCYVLAGRFSHVMKIALGYACVAMLAGIGVTMSRGGWLVAGVTLAALCGVLLTQRNFRIQALLLLALLLIGGMVMAPRLRSMNARFANTFSSGRADDLRFSIWKPAYRMWQDHFWLGVGPDHFDYVFRIYRPEDVQLRPGRAHNDYLNTLADWGLVGTIIVLAAWILLYAGVWKSWRAVRGVQDDFSRKKSNKYAFVMGASLGLFAVLLHATVDFNLHTPAVAILAISLMAILSSHLRFATERYWFGIGRWMKIIGTASLVVSGAYLTYEAGRSARECYWLRQADRLPEYTYAKIAALEKVHQVEPMNFETTYAIGECYWIKSRQGGDDYEALAKKAMEWYERGMKLDPFYGYNWVRTGMCLDWIGQHEESWSYYQHGNELDPNGYITTANTGWHFLQIGDYAAARTWFARSQRLERENNAEASFWLPIIKRKMLEAAVAK</sequence>
<proteinExistence type="predicted"/>
<dbReference type="OrthoDB" id="187494at2"/>
<feature type="transmembrane region" description="Helical" evidence="5">
    <location>
        <begin position="333"/>
        <end position="353"/>
    </location>
</feature>
<name>B9XBG9_PEDPL</name>
<dbReference type="Pfam" id="PF04932">
    <property type="entry name" value="Wzy_C"/>
    <property type="match status" value="1"/>
</dbReference>
<feature type="domain" description="O-antigen ligase-related" evidence="6">
    <location>
        <begin position="200"/>
        <end position="341"/>
    </location>
</feature>
<feature type="transmembrane region" description="Helical" evidence="5">
    <location>
        <begin position="399"/>
        <end position="419"/>
    </location>
</feature>
<dbReference type="AlphaFoldDB" id="B9XBG9"/>
<feature type="transmembrane region" description="Helical" evidence="5">
    <location>
        <begin position="121"/>
        <end position="143"/>
    </location>
</feature>
<evidence type="ECO:0000256" key="1">
    <source>
        <dbReference type="ARBA" id="ARBA00004141"/>
    </source>
</evidence>
<evidence type="ECO:0000313" key="8">
    <source>
        <dbReference type="Proteomes" id="UP000003688"/>
    </source>
</evidence>
<feature type="transmembrane region" description="Helical" evidence="5">
    <location>
        <begin position="163"/>
        <end position="185"/>
    </location>
</feature>
<feature type="transmembrane region" description="Helical" evidence="5">
    <location>
        <begin position="374"/>
        <end position="393"/>
    </location>
</feature>
<dbReference type="Gene3D" id="1.25.40.10">
    <property type="entry name" value="Tetratricopeptide repeat domain"/>
    <property type="match status" value="1"/>
</dbReference>
<dbReference type="STRING" id="320771.Cflav_PD5489"/>
<feature type="transmembrane region" description="Helical" evidence="5">
    <location>
        <begin position="216"/>
        <end position="234"/>
    </location>
</feature>
<dbReference type="SUPFAM" id="SSF48452">
    <property type="entry name" value="TPR-like"/>
    <property type="match status" value="1"/>
</dbReference>
<evidence type="ECO:0000259" key="6">
    <source>
        <dbReference type="Pfam" id="PF04932"/>
    </source>
</evidence>
<feature type="transmembrane region" description="Helical" evidence="5">
    <location>
        <begin position="241"/>
        <end position="259"/>
    </location>
</feature>
<comment type="caution">
    <text evidence="7">The sequence shown here is derived from an EMBL/GenBank/DDBJ whole genome shotgun (WGS) entry which is preliminary data.</text>
</comment>
<feature type="transmembrane region" description="Helical" evidence="5">
    <location>
        <begin position="192"/>
        <end position="210"/>
    </location>
</feature>
<feature type="transmembrane region" description="Helical" evidence="5">
    <location>
        <begin position="38"/>
        <end position="57"/>
    </location>
</feature>
<evidence type="ECO:0000256" key="3">
    <source>
        <dbReference type="ARBA" id="ARBA00022989"/>
    </source>
</evidence>
<evidence type="ECO:0000313" key="7">
    <source>
        <dbReference type="EMBL" id="EEF62854.1"/>
    </source>
</evidence>
<evidence type="ECO:0000256" key="5">
    <source>
        <dbReference type="SAM" id="Phobius"/>
    </source>
</evidence>
<dbReference type="GO" id="GO:0016020">
    <property type="term" value="C:membrane"/>
    <property type="evidence" value="ECO:0007669"/>
    <property type="project" value="UniProtKB-SubCell"/>
</dbReference>
<dbReference type="InterPro" id="IPR007016">
    <property type="entry name" value="O-antigen_ligase-rel_domated"/>
</dbReference>
<dbReference type="RefSeq" id="WP_007413167.1">
    <property type="nucleotide sequence ID" value="NZ_ABOX02000003.1"/>
</dbReference>
<evidence type="ECO:0000256" key="2">
    <source>
        <dbReference type="ARBA" id="ARBA00022692"/>
    </source>
</evidence>